<dbReference type="PROSITE" id="PS50928">
    <property type="entry name" value="ABC_TM1"/>
    <property type="match status" value="1"/>
</dbReference>
<accession>A0ABS5HN10</accession>
<dbReference type="EMBL" id="JADMKU010000003">
    <property type="protein sequence ID" value="MBR9650345.1"/>
    <property type="molecule type" value="Genomic_DNA"/>
</dbReference>
<keyword evidence="6 7" id="KW-0472">Membrane</keyword>
<dbReference type="CDD" id="cd06261">
    <property type="entry name" value="TM_PBP2"/>
    <property type="match status" value="1"/>
</dbReference>
<feature type="domain" description="ABC transmembrane type-1" evidence="8">
    <location>
        <begin position="78"/>
        <end position="266"/>
    </location>
</feature>
<comment type="subcellular location">
    <subcellularLocation>
        <location evidence="1 7">Cell membrane</location>
        <topology evidence="1 7">Multi-pass membrane protein</topology>
    </subcellularLocation>
</comment>
<evidence type="ECO:0000256" key="3">
    <source>
        <dbReference type="ARBA" id="ARBA00022475"/>
    </source>
</evidence>
<dbReference type="Gene3D" id="1.10.3720.10">
    <property type="entry name" value="MetI-like"/>
    <property type="match status" value="1"/>
</dbReference>
<keyword evidence="5 7" id="KW-1133">Transmembrane helix</keyword>
<reference evidence="9 10" key="1">
    <citation type="journal article" date="2021" name="Arch. Microbiol.">
        <title>Thalassobius aquimarinus sp. nov., isolated from the Sea of Japan seashore.</title>
        <authorList>
            <person name="Kurilenko V.V."/>
            <person name="Romanenko L.A."/>
            <person name="Chernysheva N.Y."/>
            <person name="Velansky P.V."/>
            <person name="Tekutyeva L.A."/>
            <person name="Isaeva M.P."/>
            <person name="Mikhailov V.V."/>
        </authorList>
    </citation>
    <scope>NUCLEOTIDE SEQUENCE [LARGE SCALE GENOMIC DNA]</scope>
    <source>
        <strain evidence="9 10">KMM 8518</strain>
    </source>
</reference>
<dbReference type="InterPro" id="IPR035906">
    <property type="entry name" value="MetI-like_sf"/>
</dbReference>
<evidence type="ECO:0000256" key="2">
    <source>
        <dbReference type="ARBA" id="ARBA00022448"/>
    </source>
</evidence>
<dbReference type="InterPro" id="IPR025966">
    <property type="entry name" value="OppC_N"/>
</dbReference>
<dbReference type="RefSeq" id="WP_212699865.1">
    <property type="nucleotide sequence ID" value="NZ_JADMKU010000003.1"/>
</dbReference>
<evidence type="ECO:0000256" key="6">
    <source>
        <dbReference type="ARBA" id="ARBA00023136"/>
    </source>
</evidence>
<evidence type="ECO:0000256" key="1">
    <source>
        <dbReference type="ARBA" id="ARBA00004651"/>
    </source>
</evidence>
<feature type="transmembrane region" description="Helical" evidence="7">
    <location>
        <begin position="143"/>
        <end position="160"/>
    </location>
</feature>
<keyword evidence="3" id="KW-1003">Cell membrane</keyword>
<keyword evidence="2 7" id="KW-0813">Transport</keyword>
<protein>
    <submittedName>
        <fullName evidence="9">ABC transporter permease</fullName>
    </submittedName>
</protein>
<comment type="similarity">
    <text evidence="7">Belongs to the binding-protein-dependent transport system permease family.</text>
</comment>
<dbReference type="PANTHER" id="PTHR43386">
    <property type="entry name" value="OLIGOPEPTIDE TRANSPORT SYSTEM PERMEASE PROTEIN APPC"/>
    <property type="match status" value="1"/>
</dbReference>
<feature type="transmembrane region" description="Helical" evidence="7">
    <location>
        <begin position="80"/>
        <end position="107"/>
    </location>
</feature>
<sequence length="287" mass="31524">MTTKLRSFLSVFTARPIALLGLVYLVTILVFALGANLIAPYAPEDIEPVNRLSPPSWGHWFGTDHFGRDTFSRVLHGSRLALLIGVGVVSFALATGVPIGIISALFPRIGRVLMRMVDVMMAFPSLLLALGLIVILGQSVANAILAIGVIYLTTTARITYGVTLRLREETYVEAARSMGASTLWMIRRHILPNMISPLLVQASFVFAFAQLGAASLDFLGLGAPPEIPSWGNMLAESRIYITRAPWLLFYPGLMIVLTAFSLNLVGDVLRDQLDPRFREMLGNKQRR</sequence>
<evidence type="ECO:0000256" key="4">
    <source>
        <dbReference type="ARBA" id="ARBA00022692"/>
    </source>
</evidence>
<dbReference type="Pfam" id="PF00528">
    <property type="entry name" value="BPD_transp_1"/>
    <property type="match status" value="1"/>
</dbReference>
<dbReference type="InterPro" id="IPR000515">
    <property type="entry name" value="MetI-like"/>
</dbReference>
<dbReference type="InterPro" id="IPR050366">
    <property type="entry name" value="BP-dependent_transpt_permease"/>
</dbReference>
<keyword evidence="10" id="KW-1185">Reference proteome</keyword>
<feature type="transmembrane region" description="Helical" evidence="7">
    <location>
        <begin position="247"/>
        <end position="269"/>
    </location>
</feature>
<organism evidence="9 10">
    <name type="scientific">Thalassovita aquimarina</name>
    <dbReference type="NCBI Taxonomy" id="2785917"/>
    <lineage>
        <taxon>Bacteria</taxon>
        <taxon>Pseudomonadati</taxon>
        <taxon>Pseudomonadota</taxon>
        <taxon>Alphaproteobacteria</taxon>
        <taxon>Rhodobacterales</taxon>
        <taxon>Roseobacteraceae</taxon>
        <taxon>Thalassovita</taxon>
    </lineage>
</organism>
<evidence type="ECO:0000259" key="8">
    <source>
        <dbReference type="PROSITE" id="PS50928"/>
    </source>
</evidence>
<feature type="transmembrane region" description="Helical" evidence="7">
    <location>
        <begin position="119"/>
        <end position="137"/>
    </location>
</feature>
<evidence type="ECO:0000313" key="10">
    <source>
        <dbReference type="Proteomes" id="UP001195941"/>
    </source>
</evidence>
<dbReference type="Pfam" id="PF12911">
    <property type="entry name" value="OppC_N"/>
    <property type="match status" value="1"/>
</dbReference>
<dbReference type="SUPFAM" id="SSF161098">
    <property type="entry name" value="MetI-like"/>
    <property type="match status" value="1"/>
</dbReference>
<evidence type="ECO:0000313" key="9">
    <source>
        <dbReference type="EMBL" id="MBR9650345.1"/>
    </source>
</evidence>
<dbReference type="PANTHER" id="PTHR43386:SF25">
    <property type="entry name" value="PEPTIDE ABC TRANSPORTER PERMEASE PROTEIN"/>
    <property type="match status" value="1"/>
</dbReference>
<gene>
    <name evidence="9" type="ORF">IT775_04290</name>
</gene>
<proteinExistence type="inferred from homology"/>
<name>A0ABS5HN10_9RHOB</name>
<feature type="transmembrane region" description="Helical" evidence="7">
    <location>
        <begin position="21"/>
        <end position="42"/>
    </location>
</feature>
<dbReference type="Proteomes" id="UP001195941">
    <property type="component" value="Unassembled WGS sequence"/>
</dbReference>
<evidence type="ECO:0000256" key="5">
    <source>
        <dbReference type="ARBA" id="ARBA00022989"/>
    </source>
</evidence>
<feature type="transmembrane region" description="Helical" evidence="7">
    <location>
        <begin position="195"/>
        <end position="216"/>
    </location>
</feature>
<comment type="caution">
    <text evidence="9">The sequence shown here is derived from an EMBL/GenBank/DDBJ whole genome shotgun (WGS) entry which is preliminary data.</text>
</comment>
<evidence type="ECO:0000256" key="7">
    <source>
        <dbReference type="RuleBase" id="RU363032"/>
    </source>
</evidence>
<keyword evidence="4 7" id="KW-0812">Transmembrane</keyword>